<dbReference type="EMBL" id="CAJNRF010001744">
    <property type="protein sequence ID" value="CAF2024992.1"/>
    <property type="molecule type" value="Genomic_DNA"/>
</dbReference>
<comment type="caution">
    <text evidence="2">The sequence shown here is derived from an EMBL/GenBank/DDBJ whole genome shotgun (WGS) entry which is preliminary data.</text>
</comment>
<feature type="signal peptide" evidence="1">
    <location>
        <begin position="1"/>
        <end position="17"/>
    </location>
</feature>
<accession>A0A816NAQ8</accession>
<dbReference type="AlphaFoldDB" id="A0A816NAQ8"/>
<name>A0A816NAQ8_9BILA</name>
<evidence type="ECO:0000256" key="1">
    <source>
        <dbReference type="SAM" id="SignalP"/>
    </source>
</evidence>
<reference evidence="2" key="1">
    <citation type="submission" date="2021-02" db="EMBL/GenBank/DDBJ databases">
        <authorList>
            <person name="Nowell W R."/>
        </authorList>
    </citation>
    <scope>NUCLEOTIDE SEQUENCE</scope>
</reference>
<proteinExistence type="predicted"/>
<dbReference type="Proteomes" id="UP000663856">
    <property type="component" value="Unassembled WGS sequence"/>
</dbReference>
<protein>
    <recommendedName>
        <fullName evidence="4">Apple domain-containing protein</fullName>
    </recommendedName>
</protein>
<keyword evidence="1" id="KW-0732">Signal</keyword>
<feature type="chain" id="PRO_5032783538" description="Apple domain-containing protein" evidence="1">
    <location>
        <begin position="18"/>
        <end position="101"/>
    </location>
</feature>
<sequence length="101" mass="11215">MVFFIFVVIAMSSPAHAIYSSTLSLRLQGHEFQPQYGVQLIFNETAESILLCSVVCNQNPSCHNVQGIVIGMAACVHYNYLQMQLVVKLMLVEVILILVVS</sequence>
<organism evidence="2 3">
    <name type="scientific">Rotaria magnacalcarata</name>
    <dbReference type="NCBI Taxonomy" id="392030"/>
    <lineage>
        <taxon>Eukaryota</taxon>
        <taxon>Metazoa</taxon>
        <taxon>Spiralia</taxon>
        <taxon>Gnathifera</taxon>
        <taxon>Rotifera</taxon>
        <taxon>Eurotatoria</taxon>
        <taxon>Bdelloidea</taxon>
        <taxon>Philodinida</taxon>
        <taxon>Philodinidae</taxon>
        <taxon>Rotaria</taxon>
    </lineage>
</organism>
<evidence type="ECO:0000313" key="2">
    <source>
        <dbReference type="EMBL" id="CAF2024992.1"/>
    </source>
</evidence>
<evidence type="ECO:0000313" key="3">
    <source>
        <dbReference type="Proteomes" id="UP000663856"/>
    </source>
</evidence>
<evidence type="ECO:0008006" key="4">
    <source>
        <dbReference type="Google" id="ProtNLM"/>
    </source>
</evidence>
<gene>
    <name evidence="2" type="ORF">WKI299_LOCUS5994</name>
</gene>